<dbReference type="EMBL" id="JAPDDR010000004">
    <property type="protein sequence ID" value="MCW1913560.1"/>
    <property type="molecule type" value="Genomic_DNA"/>
</dbReference>
<name>A0ABT3G150_9BACT</name>
<evidence type="ECO:0000259" key="7">
    <source>
        <dbReference type="Pfam" id="PF05140"/>
    </source>
</evidence>
<evidence type="ECO:0000256" key="6">
    <source>
        <dbReference type="SAM" id="Phobius"/>
    </source>
</evidence>
<gene>
    <name evidence="8" type="ORF">OJ996_08240</name>
</gene>
<accession>A0ABT3G150</accession>
<proteinExistence type="predicted"/>
<keyword evidence="3" id="KW-0201">Cytochrome c-type biogenesis</keyword>
<feature type="transmembrane region" description="Helical" evidence="6">
    <location>
        <begin position="117"/>
        <end position="138"/>
    </location>
</feature>
<feature type="transmembrane region" description="Helical" evidence="6">
    <location>
        <begin position="90"/>
        <end position="110"/>
    </location>
</feature>
<evidence type="ECO:0000256" key="5">
    <source>
        <dbReference type="ARBA" id="ARBA00023136"/>
    </source>
</evidence>
<keyword evidence="2 6" id="KW-0812">Transmembrane</keyword>
<dbReference type="Proteomes" id="UP001165653">
    <property type="component" value="Unassembled WGS sequence"/>
</dbReference>
<keyword evidence="5 6" id="KW-0472">Membrane</keyword>
<evidence type="ECO:0000313" key="8">
    <source>
        <dbReference type="EMBL" id="MCW1913560.1"/>
    </source>
</evidence>
<keyword evidence="9" id="KW-1185">Reference proteome</keyword>
<dbReference type="Pfam" id="PF05140">
    <property type="entry name" value="ResB"/>
    <property type="match status" value="1"/>
</dbReference>
<reference evidence="8" key="1">
    <citation type="submission" date="2022-10" db="EMBL/GenBank/DDBJ databases">
        <title>Luteolibacter sp. GHJ8, whole genome shotgun sequencing project.</title>
        <authorList>
            <person name="Zhao G."/>
            <person name="Shen L."/>
        </authorList>
    </citation>
    <scope>NUCLEOTIDE SEQUENCE</scope>
    <source>
        <strain evidence="8">GHJ8</strain>
    </source>
</reference>
<feature type="transmembrane region" description="Helical" evidence="6">
    <location>
        <begin position="21"/>
        <end position="43"/>
    </location>
</feature>
<evidence type="ECO:0000256" key="4">
    <source>
        <dbReference type="ARBA" id="ARBA00022989"/>
    </source>
</evidence>
<comment type="subcellular location">
    <subcellularLocation>
        <location evidence="1">Membrane</location>
        <topology evidence="1">Multi-pass membrane protein</topology>
    </subcellularLocation>
</comment>
<comment type="caution">
    <text evidence="8">The sequence shown here is derived from an EMBL/GenBank/DDBJ whole genome shotgun (WGS) entry which is preliminary data.</text>
</comment>
<protein>
    <submittedName>
        <fullName evidence="8">Cytochrome c biogenesis protein ResB</fullName>
    </submittedName>
</protein>
<organism evidence="8 9">
    <name type="scientific">Luteolibacter rhizosphaerae</name>
    <dbReference type="NCBI Taxonomy" id="2989719"/>
    <lineage>
        <taxon>Bacteria</taxon>
        <taxon>Pseudomonadati</taxon>
        <taxon>Verrucomicrobiota</taxon>
        <taxon>Verrucomicrobiia</taxon>
        <taxon>Verrucomicrobiales</taxon>
        <taxon>Verrucomicrobiaceae</taxon>
        <taxon>Luteolibacter</taxon>
    </lineage>
</organism>
<evidence type="ECO:0000256" key="2">
    <source>
        <dbReference type="ARBA" id="ARBA00022692"/>
    </source>
</evidence>
<evidence type="ECO:0000256" key="3">
    <source>
        <dbReference type="ARBA" id="ARBA00022748"/>
    </source>
</evidence>
<dbReference type="InterPro" id="IPR007816">
    <property type="entry name" value="ResB-like_domain"/>
</dbReference>
<evidence type="ECO:0000313" key="9">
    <source>
        <dbReference type="Proteomes" id="UP001165653"/>
    </source>
</evidence>
<evidence type="ECO:0000256" key="1">
    <source>
        <dbReference type="ARBA" id="ARBA00004141"/>
    </source>
</evidence>
<sequence>MSSSDPATERPKKSFPAHFMAWLSGFGLATALLVILMVLTWLATLEQVHHGLHATLEKYFTPKELWVFPDAAVIFPDLAGKEKYLPPLPGGYWVCALLVINLTLGGLIKLRKSPKTIGILLSHFGIVFMMIAGGVAQLTEERGLMMLSEKEGAGLPTTSDYAQSLTETTVEVIEVKDGKPVGQVHFVEDKYFKDLEKAGDTRTIRIPSLPFDLEFARYVQNSRVVSAQSMAPSRGEPIVEGWFLYGQDPGKMTEQDTPGVHVKVLGRDGKNSDPFILTVPEADSFAPRAPYTYRTGDRTFAIRMEKRIWPVPFQVRLKDARSEYFPHTTKPKFFESDIVRIEDGRESDVFIEMNEPMRYAGLTFYQHTMINSAPRDGGEATISGFEVVRNPSDQWPKYSIYIAGFGLCLHFALKLWSFMTRGKSKTANANQAA</sequence>
<keyword evidence="4 6" id="KW-1133">Transmembrane helix</keyword>
<dbReference type="RefSeq" id="WP_264513063.1">
    <property type="nucleotide sequence ID" value="NZ_JAPDDR010000004.1"/>
</dbReference>
<feature type="domain" description="ResB-like" evidence="7">
    <location>
        <begin position="305"/>
        <end position="369"/>
    </location>
</feature>